<dbReference type="NCBIfam" id="TIGR03467">
    <property type="entry name" value="HpnE"/>
    <property type="match status" value="1"/>
</dbReference>
<dbReference type="SUPFAM" id="SSF51905">
    <property type="entry name" value="FAD/NAD(P)-binding domain"/>
    <property type="match status" value="1"/>
</dbReference>
<evidence type="ECO:0000259" key="1">
    <source>
        <dbReference type="Pfam" id="PF01593"/>
    </source>
</evidence>
<dbReference type="RefSeq" id="WP_284196847.1">
    <property type="nucleotide sequence ID" value="NZ_BSOG01000002.1"/>
</dbReference>
<dbReference type="EMBL" id="BSOG01000002">
    <property type="protein sequence ID" value="GLR13761.1"/>
    <property type="molecule type" value="Genomic_DNA"/>
</dbReference>
<feature type="domain" description="Amine oxidase" evidence="1">
    <location>
        <begin position="15"/>
        <end position="430"/>
    </location>
</feature>
<dbReference type="InterPro" id="IPR036188">
    <property type="entry name" value="FAD/NAD-bd_sf"/>
</dbReference>
<dbReference type="PANTHER" id="PTHR42923:SF47">
    <property type="entry name" value="BLR3003 PROTEIN"/>
    <property type="match status" value="1"/>
</dbReference>
<dbReference type="InterPro" id="IPR017830">
    <property type="entry name" value="SQase_HpnE"/>
</dbReference>
<dbReference type="InterPro" id="IPR002937">
    <property type="entry name" value="Amino_oxidase"/>
</dbReference>
<dbReference type="Gene3D" id="3.50.50.60">
    <property type="entry name" value="FAD/NAD(P)-binding domain"/>
    <property type="match status" value="1"/>
</dbReference>
<evidence type="ECO:0000313" key="2">
    <source>
        <dbReference type="EMBL" id="GLR13761.1"/>
    </source>
</evidence>
<accession>A0ABQ5YFI4</accession>
<evidence type="ECO:0000313" key="3">
    <source>
        <dbReference type="Proteomes" id="UP001156706"/>
    </source>
</evidence>
<name>A0ABQ5YFI4_9NEIS</name>
<dbReference type="Pfam" id="PF01593">
    <property type="entry name" value="Amino_oxidase"/>
    <property type="match status" value="1"/>
</dbReference>
<dbReference type="Proteomes" id="UP001156706">
    <property type="component" value="Unassembled WGS sequence"/>
</dbReference>
<dbReference type="InterPro" id="IPR050464">
    <property type="entry name" value="Zeta_carotene_desat/Oxidored"/>
</dbReference>
<proteinExistence type="predicted"/>
<comment type="caution">
    <text evidence="2">The sequence shown here is derived from an EMBL/GenBank/DDBJ whole genome shotgun (WGS) entry which is preliminary data.</text>
</comment>
<sequence>MKKSDPIAIIGGGYAGMAAAMELAAHGQPLEVFEAGPVLGGRARRVEIDGVALDNGQHMAIGAYAELLRLMQLAGMSEAEGFVRTPLELDVQQGSQRVFRLACPRLPAPLHTLAGLLWADGLSWGERISAIRAMAGAQLRGFQLAQDTTVASWLADHGQSAHLVRCLWEPLTLAALNTPIATASAQVLLNVLRDSLAGKRAASDFLLPATDLSALFPEAAGRYLAERNCTVHTGTMIRQVRRSAQGWQLDRSDRCYSQLILALPPHRLAMLAEHLPALAPASALLDAWTWQPIYTVYLRYPAGTRLPKAMQGMVGSSTQWLFDRGRLCGQDGLLAAVISAEGPHEAWSQAQLAAIVTTEIAQAHPQLPAPLWHRVIAEKRATFGCVAGLKRPGNATADPALWLAGDYTAGDYPATLEGAVRSGVAAAHACLAAQPPIG</sequence>
<keyword evidence="3" id="KW-1185">Reference proteome</keyword>
<organism evidence="2 3">
    <name type="scientific">Chitinimonas prasina</name>
    <dbReference type="NCBI Taxonomy" id="1434937"/>
    <lineage>
        <taxon>Bacteria</taxon>
        <taxon>Pseudomonadati</taxon>
        <taxon>Pseudomonadota</taxon>
        <taxon>Betaproteobacteria</taxon>
        <taxon>Neisseriales</taxon>
        <taxon>Chitinibacteraceae</taxon>
        <taxon>Chitinimonas</taxon>
    </lineage>
</organism>
<reference evidence="3" key="1">
    <citation type="journal article" date="2019" name="Int. J. Syst. Evol. Microbiol.">
        <title>The Global Catalogue of Microorganisms (GCM) 10K type strain sequencing project: providing services to taxonomists for standard genome sequencing and annotation.</title>
        <authorList>
            <consortium name="The Broad Institute Genomics Platform"/>
            <consortium name="The Broad Institute Genome Sequencing Center for Infectious Disease"/>
            <person name="Wu L."/>
            <person name="Ma J."/>
        </authorList>
    </citation>
    <scope>NUCLEOTIDE SEQUENCE [LARGE SCALE GENOMIC DNA]</scope>
    <source>
        <strain evidence="3">NBRC 110044</strain>
    </source>
</reference>
<gene>
    <name evidence="2" type="ORF">GCM10007907_25510</name>
</gene>
<dbReference type="PANTHER" id="PTHR42923">
    <property type="entry name" value="PROTOPORPHYRINOGEN OXIDASE"/>
    <property type="match status" value="1"/>
</dbReference>
<protein>
    <recommendedName>
        <fullName evidence="1">Amine oxidase domain-containing protein</fullName>
    </recommendedName>
</protein>